<accession>A0A5N6YRS6</accession>
<dbReference type="Proteomes" id="UP000327118">
    <property type="component" value="Unassembled WGS sequence"/>
</dbReference>
<gene>
    <name evidence="1" type="ORF">BDV28DRAFT_144084</name>
</gene>
<sequence length="82" mass="9686">MRARPWIYWYASIDPVVTPSSPIYYSPYIFASWCWIYPAFSLGWRLGEQYSFGTGFVFCISSQARDPQPNVHVQMRLLVHYL</sequence>
<protein>
    <submittedName>
        <fullName evidence="1">Uncharacterized protein</fullName>
    </submittedName>
</protein>
<name>A0A5N6YRS6_9EURO</name>
<organism evidence="1 2">
    <name type="scientific">Aspergillus coremiiformis</name>
    <dbReference type="NCBI Taxonomy" id="138285"/>
    <lineage>
        <taxon>Eukaryota</taxon>
        <taxon>Fungi</taxon>
        <taxon>Dikarya</taxon>
        <taxon>Ascomycota</taxon>
        <taxon>Pezizomycotina</taxon>
        <taxon>Eurotiomycetes</taxon>
        <taxon>Eurotiomycetidae</taxon>
        <taxon>Eurotiales</taxon>
        <taxon>Aspergillaceae</taxon>
        <taxon>Aspergillus</taxon>
        <taxon>Aspergillus subgen. Circumdati</taxon>
    </lineage>
</organism>
<dbReference type="EMBL" id="ML739641">
    <property type="protein sequence ID" value="KAE8348212.1"/>
    <property type="molecule type" value="Genomic_DNA"/>
</dbReference>
<proteinExistence type="predicted"/>
<dbReference type="AlphaFoldDB" id="A0A5N6YRS6"/>
<reference evidence="2" key="1">
    <citation type="submission" date="2019-04" db="EMBL/GenBank/DDBJ databases">
        <title>Friends and foes A comparative genomics studyof 23 Aspergillus species from section Flavi.</title>
        <authorList>
            <consortium name="DOE Joint Genome Institute"/>
            <person name="Kjaerbolling I."/>
            <person name="Vesth T."/>
            <person name="Frisvad J.C."/>
            <person name="Nybo J.L."/>
            <person name="Theobald S."/>
            <person name="Kildgaard S."/>
            <person name="Isbrandt T."/>
            <person name="Kuo A."/>
            <person name="Sato A."/>
            <person name="Lyhne E.K."/>
            <person name="Kogle M.E."/>
            <person name="Wiebenga A."/>
            <person name="Kun R.S."/>
            <person name="Lubbers R.J."/>
            <person name="Makela M.R."/>
            <person name="Barry K."/>
            <person name="Chovatia M."/>
            <person name="Clum A."/>
            <person name="Daum C."/>
            <person name="Haridas S."/>
            <person name="He G."/>
            <person name="LaButti K."/>
            <person name="Lipzen A."/>
            <person name="Mondo S."/>
            <person name="Riley R."/>
            <person name="Salamov A."/>
            <person name="Simmons B.A."/>
            <person name="Magnuson J.K."/>
            <person name="Henrissat B."/>
            <person name="Mortensen U.H."/>
            <person name="Larsen T.O."/>
            <person name="Devries R.P."/>
            <person name="Grigoriev I.V."/>
            <person name="Machida M."/>
            <person name="Baker S.E."/>
            <person name="Andersen M.R."/>
        </authorList>
    </citation>
    <scope>NUCLEOTIDE SEQUENCE [LARGE SCALE GENOMIC DNA]</scope>
    <source>
        <strain evidence="2">CBS 553.77</strain>
    </source>
</reference>
<evidence type="ECO:0000313" key="1">
    <source>
        <dbReference type="EMBL" id="KAE8348212.1"/>
    </source>
</evidence>
<feature type="non-terminal residue" evidence="1">
    <location>
        <position position="82"/>
    </location>
</feature>
<evidence type="ECO:0000313" key="2">
    <source>
        <dbReference type="Proteomes" id="UP000327118"/>
    </source>
</evidence>
<keyword evidence="2" id="KW-1185">Reference proteome</keyword>